<evidence type="ECO:0000313" key="1">
    <source>
        <dbReference type="EMBL" id="MDA3731084.1"/>
    </source>
</evidence>
<dbReference type="EMBL" id="JAQIFT010000025">
    <property type="protein sequence ID" value="MDA3731084.1"/>
    <property type="molecule type" value="Genomic_DNA"/>
</dbReference>
<comment type="caution">
    <text evidence="1">The sequence shown here is derived from an EMBL/GenBank/DDBJ whole genome shotgun (WGS) entry which is preliminary data.</text>
</comment>
<reference evidence="1" key="1">
    <citation type="journal article" date="2023" name="Int. J. Syst. Evol. Microbiol.">
        <title>&lt;i&gt;Holtiella tumoricola&lt;/i&gt; gen. nov. sp. nov., isolated from a human clinical sample.</title>
        <authorList>
            <person name="Allen-Vercoe E."/>
            <person name="Daigneault M.C."/>
            <person name="Vancuren S.J."/>
            <person name="Cochrane K."/>
            <person name="O'Neal L.L."/>
            <person name="Sankaranarayanan K."/>
            <person name="Lawson P.A."/>
        </authorList>
    </citation>
    <scope>NUCLEOTIDE SEQUENCE</scope>
    <source>
        <strain evidence="1">CC70A</strain>
    </source>
</reference>
<dbReference type="Proteomes" id="UP001169242">
    <property type="component" value="Unassembled WGS sequence"/>
</dbReference>
<keyword evidence="1" id="KW-0966">Cell projection</keyword>
<dbReference type="RefSeq" id="WP_271011535.1">
    <property type="nucleotide sequence ID" value="NZ_JAQIFT010000025.1"/>
</dbReference>
<sequence length="385" mass="45415">MSHTIKVNDYETFRCIADKCSFSCCQEWRIAVDDKTAKNWEGLRLNQTQLEGETLPELSLCNCLEKEEDGQIITLNKEKKCPFLNTQKLCRLVIELGEETLSKTCTTFPRQINQFEDRIEYSLSTACPVVIDLLNENPVQFYHEEEGKSSLLYVVREMMFTLMQDEHYTLTERIMMIFYALLELLEDPKLTVDKINLYTDAKQMKPLITAIRKMKFNLMDSFWERNELFLDVVDNYRKQKLYVAFLEDIATKAEQLETLYSNKELIKKIEIFNQEIKAYERLLTNYLLTEIFANGLMAEMELEDMVVAFEWVTLEYATIKQAIFLKWLTDGKEKLEYYTVRDYMMIVARVTGYDQSDIREYLENSFESAIWDWGYLALVVGNSVL</sequence>
<dbReference type="GO" id="GO:0008168">
    <property type="term" value="F:methyltransferase activity"/>
    <property type="evidence" value="ECO:0007669"/>
    <property type="project" value="UniProtKB-KW"/>
</dbReference>
<evidence type="ECO:0000313" key="2">
    <source>
        <dbReference type="Proteomes" id="UP001169242"/>
    </source>
</evidence>
<keyword evidence="1" id="KW-0969">Cilium</keyword>
<keyword evidence="1" id="KW-0808">Transferase</keyword>
<keyword evidence="2" id="KW-1185">Reference proteome</keyword>
<protein>
    <submittedName>
        <fullName evidence="1">Flagellin lysine-N-methylase</fullName>
        <ecNumber evidence="1">2.1.1.-</ecNumber>
    </submittedName>
</protein>
<dbReference type="NCBIfam" id="NF038110">
    <property type="entry name" value="Lys_methyl_FliB"/>
    <property type="match status" value="1"/>
</dbReference>
<keyword evidence="1" id="KW-0282">Flagellum</keyword>
<dbReference type="GO" id="GO:0032259">
    <property type="term" value="P:methylation"/>
    <property type="evidence" value="ECO:0007669"/>
    <property type="project" value="UniProtKB-KW"/>
</dbReference>
<organism evidence="1 2">
    <name type="scientific">Holtiella tumoricola</name>
    <dbReference type="NCBI Taxonomy" id="3018743"/>
    <lineage>
        <taxon>Bacteria</taxon>
        <taxon>Bacillati</taxon>
        <taxon>Bacillota</taxon>
        <taxon>Clostridia</taxon>
        <taxon>Lachnospirales</taxon>
        <taxon>Cellulosilyticaceae</taxon>
        <taxon>Holtiella</taxon>
    </lineage>
</organism>
<gene>
    <name evidence="1" type="primary">fliB</name>
    <name evidence="1" type="ORF">PBV87_06220</name>
</gene>
<proteinExistence type="predicted"/>
<name>A0AA42DLA4_9FIRM</name>
<accession>A0AA42DLA4</accession>
<keyword evidence="1" id="KW-0489">Methyltransferase</keyword>
<dbReference type="AlphaFoldDB" id="A0AA42DLA4"/>
<dbReference type="EC" id="2.1.1.-" evidence="1"/>